<dbReference type="Gene3D" id="3.10.20.310">
    <property type="entry name" value="membrane protein fhac"/>
    <property type="match status" value="5"/>
</dbReference>
<name>A0A4Y6Q2C6_PERCE</name>
<keyword evidence="11" id="KW-1185">Reference proteome</keyword>
<dbReference type="GO" id="GO:0071709">
    <property type="term" value="P:membrane assembly"/>
    <property type="evidence" value="ECO:0007669"/>
    <property type="project" value="InterPro"/>
</dbReference>
<evidence type="ECO:0000259" key="9">
    <source>
        <dbReference type="PROSITE" id="PS51779"/>
    </source>
</evidence>
<evidence type="ECO:0000256" key="3">
    <source>
        <dbReference type="ARBA" id="ARBA00022692"/>
    </source>
</evidence>
<proteinExistence type="inferred from homology"/>
<dbReference type="InterPro" id="IPR034746">
    <property type="entry name" value="POTRA"/>
</dbReference>
<dbReference type="PROSITE" id="PS51779">
    <property type="entry name" value="POTRA"/>
    <property type="match status" value="4"/>
</dbReference>
<evidence type="ECO:0000256" key="4">
    <source>
        <dbReference type="ARBA" id="ARBA00022729"/>
    </source>
</evidence>
<dbReference type="HAMAP" id="MF_01430">
    <property type="entry name" value="OM_assembly_BamA"/>
    <property type="match status" value="1"/>
</dbReference>
<evidence type="ECO:0000256" key="1">
    <source>
        <dbReference type="ARBA" id="ARBA00004370"/>
    </source>
</evidence>
<evidence type="ECO:0000256" key="5">
    <source>
        <dbReference type="ARBA" id="ARBA00022737"/>
    </source>
</evidence>
<dbReference type="Gene3D" id="2.40.160.50">
    <property type="entry name" value="membrane protein fhac: a member of the omp85/tpsb transporter family"/>
    <property type="match status" value="1"/>
</dbReference>
<dbReference type="EMBL" id="CP041186">
    <property type="protein sequence ID" value="QDG54337.1"/>
    <property type="molecule type" value="Genomic_DNA"/>
</dbReference>
<keyword evidence="4" id="KW-0732">Signal</keyword>
<evidence type="ECO:0000256" key="8">
    <source>
        <dbReference type="NCBIfam" id="TIGR03303"/>
    </source>
</evidence>
<feature type="domain" description="POTRA" evidence="9">
    <location>
        <begin position="237"/>
        <end position="325"/>
    </location>
</feature>
<protein>
    <recommendedName>
        <fullName evidence="8">Outer membrane protein assembly factor BamA</fullName>
    </recommendedName>
</protein>
<dbReference type="Pfam" id="PF01103">
    <property type="entry name" value="Omp85"/>
    <property type="match status" value="1"/>
</dbReference>
<dbReference type="GO" id="GO:0009279">
    <property type="term" value="C:cell outer membrane"/>
    <property type="evidence" value="ECO:0007669"/>
    <property type="project" value="UniProtKB-UniRule"/>
</dbReference>
<accession>A0A5B8YED1</accession>
<feature type="domain" description="POTRA" evidence="9">
    <location>
        <begin position="409"/>
        <end position="482"/>
    </location>
</feature>
<keyword evidence="3" id="KW-0812">Transmembrane</keyword>
<keyword evidence="7" id="KW-0998">Cell outer membrane</keyword>
<dbReference type="OrthoDB" id="9803054at2"/>
<sequence>MASQHADDDLPIRLRGRWLWAGVIFALSCALASPAGAQTDPRRDLGTQLPADEQRAEEELPEDLEPVGTATVPEGRAATEGQTVDVVQVVGNRRVEADSILQRVQTEQGKPLDLATVSRDIQRIFELGYFSDIQVDATVTEDGKVVVSYVVEEKPAIAQNQYEGNDELSADEIGEVVDLERFAILDLAKVEQNAQKIRELYAEKGYYLAEVNYEITEAPGRADLAVVTFQIQEFSKVEVKKITFLGNENLSDKQLSNIMATREGSYFSFLTDFGTFKEQAFEADLQRLTAFYYNHGFVQVNVGMPSIRLSRDKRYLYITINIEEGEQYFAGSIDIQGDLISEKEELFDLVKLSKGDVFDYGRMRQDIEQLRNLYRNAGFAYVNVNPLTRINQDDNTVDLTYDIQKGNKVYIGRIEIVGNKKTRDYVIRRELEIEEGELFSSAALDASRREVRRLGYFDKVDVTTQRGARDDLINVRVEVNETRTGTFQVGAGFSSTESFIANAQISQNNLLGRGQSLSFQAQLSSIRTLFNLKFSEPWLLGSRWNFSFDLYNFEYAFQDFTRQSTGGNLTFGYPISEAFELQIPGELLASATYKLENVDVEAGGQSGADNQGTGALFGGGLTSSIQGGLFYDDRDNRLFPTDGQFHSAKVEFADRNFTLSENEFLKFDLETRWYFPVFWEFVLRLQGELGYVTNLDPQGAVPLFERYFVGGPQTVRGFDRFSLGPIREVADEDGDPGSELDAFRIGGNKRLIFTAEVEFPIFTAAGIKGVVFADMGNAFDNDQPFSLVPDLFADREERFDDALRTSVGFGFRWLSPIAPLRFEWGIPLERLRGEEPVVFDFSIGNAF</sequence>
<evidence type="ECO:0000313" key="11">
    <source>
        <dbReference type="Proteomes" id="UP000315995"/>
    </source>
</evidence>
<accession>A0A4Y6Q2C6</accession>
<dbReference type="InterPro" id="IPR039910">
    <property type="entry name" value="D15-like"/>
</dbReference>
<dbReference type="Proteomes" id="UP000315995">
    <property type="component" value="Chromosome"/>
</dbReference>
<gene>
    <name evidence="10" type="primary">bamA</name>
    <name evidence="10" type="ORF">FIV42_27405</name>
</gene>
<evidence type="ECO:0000256" key="7">
    <source>
        <dbReference type="ARBA" id="ARBA00023237"/>
    </source>
</evidence>
<dbReference type="PANTHER" id="PTHR12815:SF23">
    <property type="entry name" value="OUTER MEMBRANE PROTEIN ASSEMBLY FACTOR BAMA"/>
    <property type="match status" value="1"/>
</dbReference>
<evidence type="ECO:0000256" key="2">
    <source>
        <dbReference type="ARBA" id="ARBA00022452"/>
    </source>
</evidence>
<reference evidence="10 11" key="1">
    <citation type="submission" date="2019-06" db="EMBL/GenBank/DDBJ databases">
        <title>Persicimonas caeni gen. nov., sp. nov., a predatory bacterium isolated from solar saltern.</title>
        <authorList>
            <person name="Wang S."/>
        </authorList>
    </citation>
    <scope>NUCLEOTIDE SEQUENCE [LARGE SCALE GENOMIC DNA]</scope>
    <source>
        <strain evidence="10 11">YN101</strain>
    </source>
</reference>
<dbReference type="RefSeq" id="WP_141200781.1">
    <property type="nucleotide sequence ID" value="NZ_CP041186.1"/>
</dbReference>
<dbReference type="AlphaFoldDB" id="A0A4Y6Q2C6"/>
<dbReference type="NCBIfam" id="TIGR03303">
    <property type="entry name" value="OM_YaeT"/>
    <property type="match status" value="1"/>
</dbReference>
<feature type="domain" description="POTRA" evidence="9">
    <location>
        <begin position="328"/>
        <end position="406"/>
    </location>
</feature>
<dbReference type="InterPro" id="IPR010827">
    <property type="entry name" value="BamA/TamA_POTRA"/>
</dbReference>
<organism evidence="10 11">
    <name type="scientific">Persicimonas caeni</name>
    <dbReference type="NCBI Taxonomy" id="2292766"/>
    <lineage>
        <taxon>Bacteria</taxon>
        <taxon>Deltaproteobacteria</taxon>
        <taxon>Bradymonadales</taxon>
        <taxon>Bradymonadaceae</taxon>
        <taxon>Persicimonas</taxon>
    </lineage>
</organism>
<dbReference type="InterPro" id="IPR000184">
    <property type="entry name" value="Bac_surfAg_D15"/>
</dbReference>
<evidence type="ECO:0000256" key="6">
    <source>
        <dbReference type="ARBA" id="ARBA00023136"/>
    </source>
</evidence>
<keyword evidence="2" id="KW-1134">Transmembrane beta strand</keyword>
<dbReference type="InterPro" id="IPR023707">
    <property type="entry name" value="OM_assembly_BamA"/>
</dbReference>
<dbReference type="Pfam" id="PF07244">
    <property type="entry name" value="POTRA"/>
    <property type="match status" value="5"/>
</dbReference>
<feature type="domain" description="POTRA" evidence="9">
    <location>
        <begin position="82"/>
        <end position="154"/>
    </location>
</feature>
<dbReference type="PANTHER" id="PTHR12815">
    <property type="entry name" value="SORTING AND ASSEMBLY MACHINERY SAMM50 PROTEIN FAMILY MEMBER"/>
    <property type="match status" value="1"/>
</dbReference>
<dbReference type="PIRSF" id="PIRSF006076">
    <property type="entry name" value="OM_assembly_OMP85"/>
    <property type="match status" value="1"/>
</dbReference>
<evidence type="ECO:0000313" key="10">
    <source>
        <dbReference type="EMBL" id="QDG54337.1"/>
    </source>
</evidence>
<keyword evidence="6" id="KW-0472">Membrane</keyword>
<comment type="subcellular location">
    <subcellularLocation>
        <location evidence="1">Membrane</location>
    </subcellularLocation>
</comment>
<keyword evidence="5" id="KW-0677">Repeat</keyword>